<comment type="caution">
    <text evidence="1">The sequence shown here is derived from an EMBL/GenBank/DDBJ whole genome shotgun (WGS) entry which is preliminary data.</text>
</comment>
<proteinExistence type="predicted"/>
<name>A0A8X6UK53_NEPPI</name>
<keyword evidence="2" id="KW-1185">Reference proteome</keyword>
<gene>
    <name evidence="1" type="ORF">NPIL_197641</name>
</gene>
<reference evidence="1" key="1">
    <citation type="submission" date="2020-08" db="EMBL/GenBank/DDBJ databases">
        <title>Multicomponent nature underlies the extraordinary mechanical properties of spider dragline silk.</title>
        <authorList>
            <person name="Kono N."/>
            <person name="Nakamura H."/>
            <person name="Mori M."/>
            <person name="Yoshida Y."/>
            <person name="Ohtoshi R."/>
            <person name="Malay A.D."/>
            <person name="Moran D.A.P."/>
            <person name="Tomita M."/>
            <person name="Numata K."/>
            <person name="Arakawa K."/>
        </authorList>
    </citation>
    <scope>NUCLEOTIDE SEQUENCE</scope>
</reference>
<evidence type="ECO:0000313" key="2">
    <source>
        <dbReference type="Proteomes" id="UP000887013"/>
    </source>
</evidence>
<protein>
    <submittedName>
        <fullName evidence="1">Uncharacterized protein</fullName>
    </submittedName>
</protein>
<dbReference type="EMBL" id="BMAW01132276">
    <property type="protein sequence ID" value="GFU42824.1"/>
    <property type="molecule type" value="Genomic_DNA"/>
</dbReference>
<dbReference type="AlphaFoldDB" id="A0A8X6UK53"/>
<sequence>MITFCSPNAKERPSQKSTPDLVTSLARASYEGALTTPETHPGRGAVVVNHNFSDRRRQDFYPLSLTVASLHFFSSGRFSVSEASELGLWS</sequence>
<organism evidence="1 2">
    <name type="scientific">Nephila pilipes</name>
    <name type="common">Giant wood spider</name>
    <name type="synonym">Nephila maculata</name>
    <dbReference type="NCBI Taxonomy" id="299642"/>
    <lineage>
        <taxon>Eukaryota</taxon>
        <taxon>Metazoa</taxon>
        <taxon>Ecdysozoa</taxon>
        <taxon>Arthropoda</taxon>
        <taxon>Chelicerata</taxon>
        <taxon>Arachnida</taxon>
        <taxon>Araneae</taxon>
        <taxon>Araneomorphae</taxon>
        <taxon>Entelegynae</taxon>
        <taxon>Araneoidea</taxon>
        <taxon>Nephilidae</taxon>
        <taxon>Nephila</taxon>
    </lineage>
</organism>
<dbReference type="Proteomes" id="UP000887013">
    <property type="component" value="Unassembled WGS sequence"/>
</dbReference>
<evidence type="ECO:0000313" key="1">
    <source>
        <dbReference type="EMBL" id="GFU42824.1"/>
    </source>
</evidence>
<accession>A0A8X6UK53</accession>